<dbReference type="GO" id="GO:0016491">
    <property type="term" value="F:oxidoreductase activity"/>
    <property type="evidence" value="ECO:0007669"/>
    <property type="project" value="UniProtKB-KW"/>
</dbReference>
<dbReference type="Proteomes" id="UP000014909">
    <property type="component" value="Chromosome"/>
</dbReference>
<comment type="similarity">
    <text evidence="1">Belongs to the short-chain dehydrogenases/reductases (SDR) family.</text>
</comment>
<dbReference type="KEGG" id="amh:I633_03445"/>
<sequence>MVHNDMSSQDVTSSAVESTDNGTYKHATRPVCIVTGGSLGIGHAVCKLFSENGYQVINLDIRDFEHALPNTTWKPCDVSVVSNVEAAIAEVLITYKRIDALVCNAGMHVSATIEDTDEALLDKVLNLNVKGAYAAIKSCLPTMKDQRNGAIVVMGSDQSFVGKRNSFAYGLTKSALASIAKTTALDYASFNIRANAVCPGTIETPLFHNAIDNYVSRFGADKNEVVAEEAAAQPIGRLGQPEDVAELTYFLCSDKASFITGSLYAVDGGYTAQ</sequence>
<dbReference type="PANTHER" id="PTHR24321:SF8">
    <property type="entry name" value="ESTRADIOL 17-BETA-DEHYDROGENASE 8-RELATED"/>
    <property type="match status" value="1"/>
</dbReference>
<dbReference type="EMBL" id="CP004846">
    <property type="protein sequence ID" value="AGP76975.1"/>
    <property type="molecule type" value="Genomic_DNA"/>
</dbReference>
<dbReference type="SUPFAM" id="SSF51735">
    <property type="entry name" value="NAD(P)-binding Rossmann-fold domains"/>
    <property type="match status" value="1"/>
</dbReference>
<dbReference type="Pfam" id="PF13561">
    <property type="entry name" value="adh_short_C2"/>
    <property type="match status" value="1"/>
</dbReference>
<evidence type="ECO:0000256" key="2">
    <source>
        <dbReference type="ARBA" id="ARBA00023002"/>
    </source>
</evidence>
<dbReference type="BioCyc" id="AMAC1300253:G12YX-552-MONOMER"/>
<dbReference type="InterPro" id="IPR036291">
    <property type="entry name" value="NAD(P)-bd_dom_sf"/>
</dbReference>
<evidence type="ECO:0000256" key="1">
    <source>
        <dbReference type="ARBA" id="ARBA00006484"/>
    </source>
</evidence>
<keyword evidence="2" id="KW-0560">Oxidoreductase</keyword>
<name>S5ABA1_9ALTE</name>
<evidence type="ECO:0000256" key="3">
    <source>
        <dbReference type="SAM" id="MobiDB-lite"/>
    </source>
</evidence>
<organism evidence="4 5">
    <name type="scientific">Alteromonas mediterranea 615</name>
    <dbReference type="NCBI Taxonomy" id="1300253"/>
    <lineage>
        <taxon>Bacteria</taxon>
        <taxon>Pseudomonadati</taxon>
        <taxon>Pseudomonadota</taxon>
        <taxon>Gammaproteobacteria</taxon>
        <taxon>Alteromonadales</taxon>
        <taxon>Alteromonadaceae</taxon>
        <taxon>Alteromonas/Salinimonas group</taxon>
        <taxon>Alteromonas</taxon>
    </lineage>
</organism>
<protein>
    <submittedName>
        <fullName evidence="4">Oxidoreductase, short-chain dehydrogenase/reductase family protein</fullName>
    </submittedName>
</protein>
<dbReference type="CDD" id="cd05233">
    <property type="entry name" value="SDR_c"/>
    <property type="match status" value="1"/>
</dbReference>
<gene>
    <name evidence="4" type="ORF">I633_03445</name>
</gene>
<dbReference type="InterPro" id="IPR002347">
    <property type="entry name" value="SDR_fam"/>
</dbReference>
<dbReference type="HOGENOM" id="CLU_010194_1_0_6"/>
<dbReference type="FunFam" id="3.40.50.720:FF:000084">
    <property type="entry name" value="Short-chain dehydrogenase reductase"/>
    <property type="match status" value="1"/>
</dbReference>
<dbReference type="Gene3D" id="3.40.50.720">
    <property type="entry name" value="NAD(P)-binding Rossmann-like Domain"/>
    <property type="match status" value="1"/>
</dbReference>
<evidence type="ECO:0000313" key="5">
    <source>
        <dbReference type="Proteomes" id="UP000014909"/>
    </source>
</evidence>
<dbReference type="AlphaFoldDB" id="S5ABA1"/>
<dbReference type="PANTHER" id="PTHR24321">
    <property type="entry name" value="DEHYDROGENASES, SHORT CHAIN"/>
    <property type="match status" value="1"/>
</dbReference>
<dbReference type="PATRIC" id="fig|1300253.3.peg.709"/>
<feature type="region of interest" description="Disordered" evidence="3">
    <location>
        <begin position="1"/>
        <end position="22"/>
    </location>
</feature>
<proteinExistence type="inferred from homology"/>
<accession>S5ABA1</accession>
<reference evidence="4 5" key="1">
    <citation type="journal article" date="2013" name="Genome Biol. Evol.">
        <title>Genomic Diversity of "Deep Ecotype" Alteromonas macleodii Isolates: Evidence for Pan-Mediterranean Clonal Frames.</title>
        <authorList>
            <person name="Lopez-Perez M."/>
            <person name="Gonzaga A."/>
            <person name="Rodriguez-Valera F."/>
        </authorList>
    </citation>
    <scope>NUCLEOTIDE SEQUENCE [LARGE SCALE GENOMIC DNA]</scope>
    <source>
        <strain evidence="5">'English Channel 615'</strain>
    </source>
</reference>
<dbReference type="PRINTS" id="PR00081">
    <property type="entry name" value="GDHRDH"/>
</dbReference>
<evidence type="ECO:0000313" key="4">
    <source>
        <dbReference type="EMBL" id="AGP76975.1"/>
    </source>
</evidence>